<dbReference type="Pfam" id="PF08282">
    <property type="entry name" value="Hydrolase_3"/>
    <property type="match status" value="1"/>
</dbReference>
<reference evidence="1 2" key="1">
    <citation type="submission" date="2018-11" db="EMBL/GenBank/DDBJ databases">
        <title>Species Designations Belie Phenotypic and Genotypic Heterogeneity in Oral Streptococci.</title>
        <authorList>
            <person name="Velsko I."/>
        </authorList>
    </citation>
    <scope>NUCLEOTIDE SEQUENCE [LARGE SCALE GENOMIC DNA]</scope>
    <source>
        <strain evidence="1 2">BCA1</strain>
    </source>
</reference>
<dbReference type="Proteomes" id="UP000279863">
    <property type="component" value="Unassembled WGS sequence"/>
</dbReference>
<proteinExistence type="predicted"/>
<dbReference type="InterPro" id="IPR023214">
    <property type="entry name" value="HAD_sf"/>
</dbReference>
<dbReference type="PANTHER" id="PTHR10000">
    <property type="entry name" value="PHOSPHOSERINE PHOSPHATASE"/>
    <property type="match status" value="1"/>
</dbReference>
<keyword evidence="1" id="KW-0378">Hydrolase</keyword>
<dbReference type="EMBL" id="RJVZ01000014">
    <property type="protein sequence ID" value="RSK08111.1"/>
    <property type="molecule type" value="Genomic_DNA"/>
</dbReference>
<dbReference type="SUPFAM" id="SSF56784">
    <property type="entry name" value="HAD-like"/>
    <property type="match status" value="1"/>
</dbReference>
<dbReference type="GO" id="GO:0016791">
    <property type="term" value="F:phosphatase activity"/>
    <property type="evidence" value="ECO:0007669"/>
    <property type="project" value="TreeGrafter"/>
</dbReference>
<dbReference type="NCBIfam" id="TIGR00099">
    <property type="entry name" value="Cof-subfamily"/>
    <property type="match status" value="1"/>
</dbReference>
<dbReference type="PROSITE" id="PS01229">
    <property type="entry name" value="COF_2"/>
    <property type="match status" value="1"/>
</dbReference>
<dbReference type="NCBIfam" id="TIGR01484">
    <property type="entry name" value="HAD-SF-IIB"/>
    <property type="match status" value="1"/>
</dbReference>
<dbReference type="PANTHER" id="PTHR10000:SF53">
    <property type="entry name" value="5-AMINO-6-(5-PHOSPHO-D-RIBITYLAMINO)URACIL PHOSPHATASE YBJI-RELATED"/>
    <property type="match status" value="1"/>
</dbReference>
<dbReference type="InterPro" id="IPR036412">
    <property type="entry name" value="HAD-like_sf"/>
</dbReference>
<organism evidence="1 2">
    <name type="scientific">Streptococcus oralis</name>
    <dbReference type="NCBI Taxonomy" id="1303"/>
    <lineage>
        <taxon>Bacteria</taxon>
        <taxon>Bacillati</taxon>
        <taxon>Bacillota</taxon>
        <taxon>Bacilli</taxon>
        <taxon>Lactobacillales</taxon>
        <taxon>Streptococcaceae</taxon>
        <taxon>Streptococcus</taxon>
    </lineage>
</organism>
<protein>
    <submittedName>
        <fullName evidence="1">Flavin mononucleotide phosphatase YbjI</fullName>
        <ecNumber evidence="1">3.1.3.-</ecNumber>
    </submittedName>
</protein>
<dbReference type="InterPro" id="IPR006379">
    <property type="entry name" value="HAD-SF_hydro_IIB"/>
</dbReference>
<dbReference type="Gene3D" id="3.30.1240.10">
    <property type="match status" value="1"/>
</dbReference>
<dbReference type="SFLD" id="SFLDG01140">
    <property type="entry name" value="C2.B:_Phosphomannomutase_and_P"/>
    <property type="match status" value="1"/>
</dbReference>
<dbReference type="SFLD" id="SFLDS00003">
    <property type="entry name" value="Haloacid_Dehalogenase"/>
    <property type="match status" value="1"/>
</dbReference>
<name>A0A3R9LQC6_STROR</name>
<dbReference type="EC" id="3.1.3.-" evidence="1"/>
<accession>A0A3R9LQC6</accession>
<dbReference type="RefSeq" id="WP_125399438.1">
    <property type="nucleotide sequence ID" value="NZ_RJVZ01000014.1"/>
</dbReference>
<gene>
    <name evidence="1" type="primary">ybjI</name>
    <name evidence="1" type="ORF">D8804_07960</name>
</gene>
<dbReference type="GO" id="GO:0005829">
    <property type="term" value="C:cytosol"/>
    <property type="evidence" value="ECO:0007669"/>
    <property type="project" value="TreeGrafter"/>
</dbReference>
<comment type="caution">
    <text evidence="1">The sequence shown here is derived from an EMBL/GenBank/DDBJ whole genome shotgun (WGS) entry which is preliminary data.</text>
</comment>
<dbReference type="GO" id="GO:0000287">
    <property type="term" value="F:magnesium ion binding"/>
    <property type="evidence" value="ECO:0007669"/>
    <property type="project" value="TreeGrafter"/>
</dbReference>
<sequence>MIKLVATDMDGTFLDGKGQFDMERLKNLLVSYKEKGIYFAVASGRGILSLKKLFADVRDEVIFIAENGSYVEFHGEDMYEATMSRDFYLSTFEALKKSPYFDENKMLLTGKKACYVLDTVDETYLMFSRHYNENIQKVASLEDIKDEIFKFTTNFTEDTIEAGEAWVNENVSGVKAMTTGFESIDIVLDYVDKGVAIVELAKKLGMTMDQVMAFGDNLNDLHMMQVVGHPIVPENARPEILELAETVIGHHKDQSVMAYMEGSQWQILN</sequence>
<dbReference type="Gene3D" id="3.40.50.1000">
    <property type="entry name" value="HAD superfamily/HAD-like"/>
    <property type="match status" value="1"/>
</dbReference>
<dbReference type="AlphaFoldDB" id="A0A3R9LQC6"/>
<evidence type="ECO:0000313" key="2">
    <source>
        <dbReference type="Proteomes" id="UP000279863"/>
    </source>
</evidence>
<evidence type="ECO:0000313" key="1">
    <source>
        <dbReference type="EMBL" id="RSK08111.1"/>
    </source>
</evidence>
<dbReference type="InterPro" id="IPR000150">
    <property type="entry name" value="Cof"/>
</dbReference>